<gene>
    <name evidence="6" type="ORF">RchiOBHm_Chr6g0287871</name>
</gene>
<sequence>MACGVILLQQTDISLIYYMIRGQGTIKLYVVYNVLETEDEPEMCARKYILYKY</sequence>
<dbReference type="Gramene" id="PRQ25827">
    <property type="protein sequence ID" value="PRQ25827"/>
    <property type="gene ID" value="RchiOBHm_Chr6g0287871"/>
</dbReference>
<accession>A0A2P6PV73</accession>
<dbReference type="InterPro" id="IPR008010">
    <property type="entry name" value="Tatp1"/>
</dbReference>
<keyword evidence="3" id="KW-0812">Transmembrane</keyword>
<evidence type="ECO:0000256" key="2">
    <source>
        <dbReference type="ARBA" id="ARBA00008803"/>
    </source>
</evidence>
<keyword evidence="4" id="KW-1133">Transmembrane helix</keyword>
<dbReference type="PANTHER" id="PTHR13317">
    <property type="entry name" value="TRANSMEMBRANE ANTERIOR POSTERIOR TRANSFORMATION PROTEIN 1 HOMOLOG"/>
    <property type="match status" value="1"/>
</dbReference>
<keyword evidence="7" id="KW-1185">Reference proteome</keyword>
<evidence type="ECO:0000256" key="5">
    <source>
        <dbReference type="ARBA" id="ARBA00023136"/>
    </source>
</evidence>
<organism evidence="6 7">
    <name type="scientific">Rosa chinensis</name>
    <name type="common">China rose</name>
    <dbReference type="NCBI Taxonomy" id="74649"/>
    <lineage>
        <taxon>Eukaryota</taxon>
        <taxon>Viridiplantae</taxon>
        <taxon>Streptophyta</taxon>
        <taxon>Embryophyta</taxon>
        <taxon>Tracheophyta</taxon>
        <taxon>Spermatophyta</taxon>
        <taxon>Magnoliopsida</taxon>
        <taxon>eudicotyledons</taxon>
        <taxon>Gunneridae</taxon>
        <taxon>Pentapetalae</taxon>
        <taxon>rosids</taxon>
        <taxon>fabids</taxon>
        <taxon>Rosales</taxon>
        <taxon>Rosaceae</taxon>
        <taxon>Rosoideae</taxon>
        <taxon>Rosoideae incertae sedis</taxon>
        <taxon>Rosa</taxon>
    </lineage>
</organism>
<dbReference type="Pfam" id="PF05346">
    <property type="entry name" value="DUF747"/>
    <property type="match status" value="1"/>
</dbReference>
<evidence type="ECO:0000256" key="1">
    <source>
        <dbReference type="ARBA" id="ARBA00004141"/>
    </source>
</evidence>
<name>A0A2P6PV73_ROSCH</name>
<dbReference type="AlphaFoldDB" id="A0A2P6PV73"/>
<evidence type="ECO:0000313" key="7">
    <source>
        <dbReference type="Proteomes" id="UP000238479"/>
    </source>
</evidence>
<reference evidence="6 7" key="1">
    <citation type="journal article" date="2018" name="Nat. Genet.">
        <title>The Rosa genome provides new insights in the design of modern roses.</title>
        <authorList>
            <person name="Bendahmane M."/>
        </authorList>
    </citation>
    <scope>NUCLEOTIDE SEQUENCE [LARGE SCALE GENOMIC DNA]</scope>
    <source>
        <strain evidence="7">cv. Old Blush</strain>
    </source>
</reference>
<protein>
    <submittedName>
        <fullName evidence="6">Putative Tapt1 family protein</fullName>
    </submittedName>
</protein>
<comment type="caution">
    <text evidence="6">The sequence shown here is derived from an EMBL/GenBank/DDBJ whole genome shotgun (WGS) entry which is preliminary data.</text>
</comment>
<proteinExistence type="inferred from homology"/>
<dbReference type="STRING" id="74649.A0A2P6PV73"/>
<evidence type="ECO:0000313" key="6">
    <source>
        <dbReference type="EMBL" id="PRQ25827.1"/>
    </source>
</evidence>
<comment type="subcellular location">
    <subcellularLocation>
        <location evidence="1">Membrane</location>
        <topology evidence="1">Multi-pass membrane protein</topology>
    </subcellularLocation>
</comment>
<dbReference type="GO" id="GO:0005789">
    <property type="term" value="C:endoplasmic reticulum membrane"/>
    <property type="evidence" value="ECO:0007669"/>
    <property type="project" value="TreeGrafter"/>
</dbReference>
<dbReference type="Proteomes" id="UP000238479">
    <property type="component" value="Chromosome 6"/>
</dbReference>
<evidence type="ECO:0000256" key="4">
    <source>
        <dbReference type="ARBA" id="ARBA00022989"/>
    </source>
</evidence>
<evidence type="ECO:0000256" key="3">
    <source>
        <dbReference type="ARBA" id="ARBA00022692"/>
    </source>
</evidence>
<comment type="similarity">
    <text evidence="2">Belongs to the TAPT1 family.</text>
</comment>
<dbReference type="PANTHER" id="PTHR13317:SF4">
    <property type="entry name" value="TRANSMEMBRANE ANTERIOR POSTERIOR TRANSFORMATION PROTEIN 1 HOMOLOG"/>
    <property type="match status" value="1"/>
</dbReference>
<keyword evidence="5" id="KW-0472">Membrane</keyword>
<dbReference type="EMBL" id="PDCK01000044">
    <property type="protein sequence ID" value="PRQ25827.1"/>
    <property type="molecule type" value="Genomic_DNA"/>
</dbReference>